<dbReference type="EnsemblMetazoa" id="G6013.3">
    <property type="protein sequence ID" value="G6013.3:cds"/>
    <property type="gene ID" value="G6013"/>
</dbReference>
<protein>
    <submittedName>
        <fullName evidence="2">Uncharacterized protein</fullName>
    </submittedName>
</protein>
<dbReference type="OrthoDB" id="6099290at2759"/>
<keyword evidence="3" id="KW-1185">Reference proteome</keyword>
<name>A0A8W8NND0_MAGGI</name>
<accession>A0A8W8NND0</accession>
<proteinExistence type="predicted"/>
<dbReference type="EnsemblMetazoa" id="G6013.2">
    <property type="protein sequence ID" value="G6013.2:cds"/>
    <property type="gene ID" value="G6013"/>
</dbReference>
<reference evidence="2" key="1">
    <citation type="submission" date="2022-08" db="UniProtKB">
        <authorList>
            <consortium name="EnsemblMetazoa"/>
        </authorList>
    </citation>
    <scope>IDENTIFICATION</scope>
    <source>
        <strain evidence="2">05x7-T-G4-1.051#20</strain>
    </source>
</reference>
<feature type="chain" id="PRO_5042432199" evidence="1">
    <location>
        <begin position="23"/>
        <end position="302"/>
    </location>
</feature>
<keyword evidence="1" id="KW-0732">Signal</keyword>
<evidence type="ECO:0000313" key="3">
    <source>
        <dbReference type="Proteomes" id="UP000005408"/>
    </source>
</evidence>
<evidence type="ECO:0000313" key="2">
    <source>
        <dbReference type="EnsemblMetazoa" id="G6013.3:cds"/>
    </source>
</evidence>
<organism evidence="2 3">
    <name type="scientific">Magallana gigas</name>
    <name type="common">Pacific oyster</name>
    <name type="synonym">Crassostrea gigas</name>
    <dbReference type="NCBI Taxonomy" id="29159"/>
    <lineage>
        <taxon>Eukaryota</taxon>
        <taxon>Metazoa</taxon>
        <taxon>Spiralia</taxon>
        <taxon>Lophotrochozoa</taxon>
        <taxon>Mollusca</taxon>
        <taxon>Bivalvia</taxon>
        <taxon>Autobranchia</taxon>
        <taxon>Pteriomorphia</taxon>
        <taxon>Ostreida</taxon>
        <taxon>Ostreoidea</taxon>
        <taxon>Ostreidae</taxon>
        <taxon>Magallana</taxon>
    </lineage>
</organism>
<sequence length="302" mass="33351">MVNYIFACVLVSFLFILDASFAVHVEACDNEHKRDEIIKGFSHLVHDANNAELNASKDFYADMLLYALQNKQPPQAIPAKRAHVHIDHHFSDKLEHYRKDMLHHMNLICVSQILWELENILGYPHEVATVATQPTHHVTHAKTTTTARHTTATTATTTPIPTTTLPMLNVSAACDPLLFVRALATGVPLTHADAGICTDNMHSQSEALLLRTCEASSPSTWTQGVNVMQNCAQIPKYTPVATFLFGQYVSDGTVLSGVFLKCTATGFEISVQICGHGPQIFELSSTSGNTRQNADSYYIVEW</sequence>
<feature type="signal peptide" evidence="1">
    <location>
        <begin position="1"/>
        <end position="22"/>
    </location>
</feature>
<dbReference type="Proteomes" id="UP000005408">
    <property type="component" value="Unassembled WGS sequence"/>
</dbReference>
<evidence type="ECO:0000256" key="1">
    <source>
        <dbReference type="SAM" id="SignalP"/>
    </source>
</evidence>
<dbReference type="AlphaFoldDB" id="A0A8W8NND0"/>